<accession>A0ABP0C1G1</accession>
<evidence type="ECO:0000313" key="3">
    <source>
        <dbReference type="EMBL" id="CAK7225799.1"/>
    </source>
</evidence>
<sequence length="311" mass="34613">MSVLIEYGLSRRFVAIALSLLAIIYIVRLTPHESITNHVFGTSAKAPEAEVGSSSTNSGFRIGDKVALISDTEYSASLVPLILHFHVVLGPEWPIVFYTSAETRDKLNEVNGTASAIWQRTVAAGAIDVRIIPDEWNMTTRQGVNVYLSRPWLWEQMAPAKHVLVFQTDAMICANSKRTMEDFLHFDFIGAPMNTRAKLFNGGLSLRNRNMMMEILANPANNWEAETAAGTWTLGGEDIWFSRKIELLGGNLPTFAESLTFSCQHDWHISREKQPLGYHKVHKVAAKQLPEIAEWCPEIALAAPGKLAQHA</sequence>
<reference evidence="3 4" key="1">
    <citation type="submission" date="2024-01" db="EMBL/GenBank/DDBJ databases">
        <authorList>
            <person name="Allen C."/>
            <person name="Tagirdzhanova G."/>
        </authorList>
    </citation>
    <scope>NUCLEOTIDE SEQUENCE [LARGE SCALE GENOMIC DNA]</scope>
</reference>
<dbReference type="Proteomes" id="UP001642405">
    <property type="component" value="Unassembled WGS sequence"/>
</dbReference>
<proteinExistence type="predicted"/>
<dbReference type="InterPro" id="IPR043729">
    <property type="entry name" value="DUF5672"/>
</dbReference>
<name>A0ABP0C1G1_9PEZI</name>
<keyword evidence="4" id="KW-1185">Reference proteome</keyword>
<organism evidence="3 4">
    <name type="scientific">Sporothrix curviconia</name>
    <dbReference type="NCBI Taxonomy" id="1260050"/>
    <lineage>
        <taxon>Eukaryota</taxon>
        <taxon>Fungi</taxon>
        <taxon>Dikarya</taxon>
        <taxon>Ascomycota</taxon>
        <taxon>Pezizomycotina</taxon>
        <taxon>Sordariomycetes</taxon>
        <taxon>Sordariomycetidae</taxon>
        <taxon>Ophiostomatales</taxon>
        <taxon>Ophiostomataceae</taxon>
        <taxon>Sporothrix</taxon>
    </lineage>
</organism>
<keyword evidence="1" id="KW-0812">Transmembrane</keyword>
<evidence type="ECO:0000256" key="1">
    <source>
        <dbReference type="SAM" id="Phobius"/>
    </source>
</evidence>
<gene>
    <name evidence="3" type="ORF">SCUCBS95973_005985</name>
</gene>
<dbReference type="Pfam" id="PF18922">
    <property type="entry name" value="DUF5672"/>
    <property type="match status" value="1"/>
</dbReference>
<feature type="domain" description="DUF5672" evidence="2">
    <location>
        <begin position="127"/>
        <end position="279"/>
    </location>
</feature>
<comment type="caution">
    <text evidence="3">The sequence shown here is derived from an EMBL/GenBank/DDBJ whole genome shotgun (WGS) entry which is preliminary data.</text>
</comment>
<evidence type="ECO:0000313" key="4">
    <source>
        <dbReference type="Proteomes" id="UP001642405"/>
    </source>
</evidence>
<evidence type="ECO:0000259" key="2">
    <source>
        <dbReference type="Pfam" id="PF18922"/>
    </source>
</evidence>
<keyword evidence="1" id="KW-1133">Transmembrane helix</keyword>
<dbReference type="EMBL" id="CAWUHB010000034">
    <property type="protein sequence ID" value="CAK7225799.1"/>
    <property type="molecule type" value="Genomic_DNA"/>
</dbReference>
<feature type="transmembrane region" description="Helical" evidence="1">
    <location>
        <begin position="12"/>
        <end position="30"/>
    </location>
</feature>
<protein>
    <recommendedName>
        <fullName evidence="2">DUF5672 domain-containing protein</fullName>
    </recommendedName>
</protein>
<keyword evidence="1" id="KW-0472">Membrane</keyword>